<dbReference type="HOGENOM" id="CLU_2879912_0_0_4"/>
<comment type="caution">
    <text evidence="1">The sequence shown here is derived from an EMBL/GenBank/DDBJ whole genome shotgun (WGS) entry which is preliminary data.</text>
</comment>
<reference evidence="1" key="1">
    <citation type="submission" date="2009-04" db="EMBL/GenBank/DDBJ databases">
        <authorList>
            <person name="Weinstock G."/>
            <person name="Sodergren E."/>
            <person name="Clifton S."/>
            <person name="Fulton L."/>
            <person name="Fulton B."/>
            <person name="Courtney L."/>
            <person name="Fronick C."/>
            <person name="Harrison M."/>
            <person name="Strong C."/>
            <person name="Farmer C."/>
            <person name="Delahaunty K."/>
            <person name="Markovic C."/>
            <person name="Hall O."/>
            <person name="Minx P."/>
            <person name="Tomlinson C."/>
            <person name="Mitreva M."/>
            <person name="Nelson J."/>
            <person name="Hou S."/>
            <person name="Wollam A."/>
            <person name="Pepin K.H."/>
            <person name="Johnson M."/>
            <person name="Bhonagiri V."/>
            <person name="Nash W.E."/>
            <person name="Warren W."/>
            <person name="Chinwalla A."/>
            <person name="Mardis E.R."/>
            <person name="Wilson R.K."/>
        </authorList>
    </citation>
    <scope>NUCLEOTIDE SEQUENCE [LARGE SCALE GENOMIC DNA]</scope>
    <source>
        <strain evidence="1">ATCC 51147</strain>
    </source>
</reference>
<dbReference type="Proteomes" id="UP000003009">
    <property type="component" value="Unassembled WGS sequence"/>
</dbReference>
<evidence type="ECO:0000313" key="1">
    <source>
        <dbReference type="EMBL" id="EEP67834.1"/>
    </source>
</evidence>
<accession>C4GJ62</accession>
<evidence type="ECO:0000313" key="2">
    <source>
        <dbReference type="Proteomes" id="UP000003009"/>
    </source>
</evidence>
<dbReference type="AlphaFoldDB" id="C4GJ62"/>
<proteinExistence type="predicted"/>
<protein>
    <submittedName>
        <fullName evidence="1">Uncharacterized protein</fullName>
    </submittedName>
</protein>
<name>C4GJ62_9NEIS</name>
<gene>
    <name evidence="1" type="ORF">GCWU000324_02084</name>
</gene>
<keyword evidence="2" id="KW-1185">Reference proteome</keyword>
<sequence length="63" mass="6723">MFSLSEGSLKSFQAALNLCYRHSRAGGNLGGSDAVVRFKGMAEYPDKIPACAGMTALVIFRLP</sequence>
<dbReference type="EMBL" id="ACJW02000003">
    <property type="protein sequence ID" value="EEP67834.1"/>
    <property type="molecule type" value="Genomic_DNA"/>
</dbReference>
<dbReference type="STRING" id="629741.GCWU000324_02084"/>
<organism evidence="1 2">
    <name type="scientific">Kingella oralis ATCC 51147</name>
    <dbReference type="NCBI Taxonomy" id="629741"/>
    <lineage>
        <taxon>Bacteria</taxon>
        <taxon>Pseudomonadati</taxon>
        <taxon>Pseudomonadota</taxon>
        <taxon>Betaproteobacteria</taxon>
        <taxon>Neisseriales</taxon>
        <taxon>Neisseriaceae</taxon>
        <taxon>Kingella</taxon>
    </lineage>
</organism>